<dbReference type="PANTHER" id="PTHR10366">
    <property type="entry name" value="NAD DEPENDENT EPIMERASE/DEHYDRATASE"/>
    <property type="match status" value="1"/>
</dbReference>
<evidence type="ECO:0000259" key="3">
    <source>
        <dbReference type="Pfam" id="PF01370"/>
    </source>
</evidence>
<evidence type="ECO:0000256" key="2">
    <source>
        <dbReference type="ARBA" id="ARBA00023445"/>
    </source>
</evidence>
<dbReference type="Gene3D" id="3.40.50.720">
    <property type="entry name" value="NAD(P)-binding Rossmann-like Domain"/>
    <property type="match status" value="1"/>
</dbReference>
<protein>
    <submittedName>
        <fullName evidence="4">NAD-dependent epimerase/dehydratase family protein</fullName>
    </submittedName>
</protein>
<sequence length="346" mass="37242">MATNSNTTILLTGVTGYLGGHIALELLRLGYHVRGSMRDLARADHVRQALSAQGADLSKMTFVQLDLTQDAGWDEASTGADYLMHVASPFVTAMPKDKMQLIGPAVEGTERALQAALKAGVKRVVLTSSSVAIVNGRGASGPSELGPSDWADPESGKLNAYAESKTRAEMRAWEIMQAAGRGKDLTVINPGFILGPLLDEDPGTSGDLMRRMLNGEFPAVPDLYLHLIDVRDLARIHCAALTNEVTFGCRVPAAFEIQSLREFGDALKAALPERADQLPKLTLPNWAVRIYALFNPDIRANLVELGYHPSLDASRGQTLLKQDPVPTQDTIADMARSLAHHGLLSG</sequence>
<keyword evidence="5" id="KW-1185">Reference proteome</keyword>
<organism evidence="4 5">
    <name type="scientific">Tritonibacter litoralis</name>
    <dbReference type="NCBI Taxonomy" id="2662264"/>
    <lineage>
        <taxon>Bacteria</taxon>
        <taxon>Pseudomonadati</taxon>
        <taxon>Pseudomonadota</taxon>
        <taxon>Alphaproteobacteria</taxon>
        <taxon>Rhodobacterales</taxon>
        <taxon>Paracoccaceae</taxon>
        <taxon>Tritonibacter</taxon>
    </lineage>
</organism>
<dbReference type="RefSeq" id="WP_153217162.1">
    <property type="nucleotide sequence ID" value="NZ_WIBF01000013.1"/>
</dbReference>
<accession>A0A843YK30</accession>
<dbReference type="EMBL" id="WIBF01000013">
    <property type="protein sequence ID" value="MQQ10178.1"/>
    <property type="molecule type" value="Genomic_DNA"/>
</dbReference>
<dbReference type="SUPFAM" id="SSF51735">
    <property type="entry name" value="NAD(P)-binding Rossmann-fold domains"/>
    <property type="match status" value="1"/>
</dbReference>
<comment type="caution">
    <text evidence="4">The sequence shown here is derived from an EMBL/GenBank/DDBJ whole genome shotgun (WGS) entry which is preliminary data.</text>
</comment>
<keyword evidence="1" id="KW-0560">Oxidoreductase</keyword>
<reference evidence="4 5" key="1">
    <citation type="submission" date="2019-10" db="EMBL/GenBank/DDBJ databases">
        <title>Epibacterium sp. nov., isolated from seawater.</title>
        <authorList>
            <person name="Zhang X."/>
            <person name="Li N."/>
        </authorList>
    </citation>
    <scope>NUCLEOTIDE SEQUENCE [LARGE SCALE GENOMIC DNA]</scope>
    <source>
        <strain evidence="4 5">SM1979</strain>
    </source>
</reference>
<evidence type="ECO:0000256" key="1">
    <source>
        <dbReference type="ARBA" id="ARBA00023002"/>
    </source>
</evidence>
<dbReference type="Pfam" id="PF01370">
    <property type="entry name" value="Epimerase"/>
    <property type="match status" value="1"/>
</dbReference>
<name>A0A843YK30_9RHOB</name>
<feature type="domain" description="NAD-dependent epimerase/dehydratase" evidence="3">
    <location>
        <begin position="9"/>
        <end position="243"/>
    </location>
</feature>
<dbReference type="InterPro" id="IPR050425">
    <property type="entry name" value="NAD(P)_dehydrat-like"/>
</dbReference>
<gene>
    <name evidence="4" type="ORF">GFB49_17045</name>
</gene>
<dbReference type="InterPro" id="IPR001509">
    <property type="entry name" value="Epimerase_deHydtase"/>
</dbReference>
<proteinExistence type="inferred from homology"/>
<dbReference type="InterPro" id="IPR036291">
    <property type="entry name" value="NAD(P)-bd_dom_sf"/>
</dbReference>
<comment type="similarity">
    <text evidence="2">Belongs to the NAD(P)-dependent epimerase/dehydratase family. Dihydroflavonol-4-reductase subfamily.</text>
</comment>
<dbReference type="Proteomes" id="UP000444174">
    <property type="component" value="Unassembled WGS sequence"/>
</dbReference>
<dbReference type="AlphaFoldDB" id="A0A843YK30"/>
<dbReference type="PANTHER" id="PTHR10366:SF564">
    <property type="entry name" value="STEROL-4-ALPHA-CARBOXYLATE 3-DEHYDROGENASE, DECARBOXYLATING"/>
    <property type="match status" value="1"/>
</dbReference>
<evidence type="ECO:0000313" key="4">
    <source>
        <dbReference type="EMBL" id="MQQ10178.1"/>
    </source>
</evidence>
<evidence type="ECO:0000313" key="5">
    <source>
        <dbReference type="Proteomes" id="UP000444174"/>
    </source>
</evidence>
<dbReference type="GO" id="GO:0016616">
    <property type="term" value="F:oxidoreductase activity, acting on the CH-OH group of donors, NAD or NADP as acceptor"/>
    <property type="evidence" value="ECO:0007669"/>
    <property type="project" value="TreeGrafter"/>
</dbReference>